<protein>
    <submittedName>
        <fullName evidence="1">Uncharacterized protein</fullName>
    </submittedName>
</protein>
<proteinExistence type="predicted"/>
<dbReference type="OrthoDB" id="26734at10239"/>
<organism evidence="1 2">
    <name type="scientific">Curionopolis virus</name>
    <dbReference type="NCBI Taxonomy" id="490110"/>
    <lineage>
        <taxon>Viruses</taxon>
        <taxon>Riboviria</taxon>
        <taxon>Orthornavirae</taxon>
        <taxon>Negarnaviricota</taxon>
        <taxon>Haploviricotina</taxon>
        <taxon>Monjiviricetes</taxon>
        <taxon>Mononegavirales</taxon>
        <taxon>Rhabdoviridae</taxon>
        <taxon>Alpharhabdovirinae</taxon>
        <taxon>Curiovirus</taxon>
        <taxon>Curiovirus curionopolis</taxon>
    </lineage>
</organism>
<sequence>MVPSKTLGERMLVDLLECHCLVEEEETENERLYICTGDPDAIGDLFARACVWLVNLEALGCFSPHWDLDHEEPGRLVISVFP</sequence>
<name>A0A0D3R187_9RHAB</name>
<accession>A0A0D3R187</accession>
<dbReference type="KEGG" id="vg:37626972"/>
<evidence type="ECO:0000313" key="1">
    <source>
        <dbReference type="EMBL" id="AJR28371.1"/>
    </source>
</evidence>
<dbReference type="RefSeq" id="YP_009512982.1">
    <property type="nucleotide sequence ID" value="NC_039201.1"/>
</dbReference>
<evidence type="ECO:0000313" key="2">
    <source>
        <dbReference type="Proteomes" id="UP000111928"/>
    </source>
</evidence>
<dbReference type="EMBL" id="KM204994">
    <property type="protein sequence ID" value="AJR28371.1"/>
    <property type="molecule type" value="Viral_cRNA"/>
</dbReference>
<dbReference type="GeneID" id="37626972"/>
<reference evidence="1 2" key="1">
    <citation type="journal article" date="2015" name="PLoS Pathog.">
        <title>Evolution of genome size and complexity in the rhabdoviridae.</title>
        <authorList>
            <person name="Walker P.J."/>
            <person name="Firth C."/>
            <person name="Widen S.G."/>
            <person name="Blasdell K.R."/>
            <person name="Guzman H."/>
            <person name="Wood T.G."/>
            <person name="Paradkar P.N."/>
            <person name="Holmes E.C."/>
            <person name="Tesh R.B."/>
            <person name="Vasilakis N."/>
        </authorList>
    </citation>
    <scope>NUCLEOTIDE SEQUENCE [LARGE SCALE GENOMIC DNA]</scope>
    <source>
        <strain evidence="1 2">BeAr440009</strain>
    </source>
</reference>
<dbReference type="Proteomes" id="UP000111928">
    <property type="component" value="Segment"/>
</dbReference>
<keyword evidence="2" id="KW-1185">Reference proteome</keyword>